<sequence length="136" mass="15401">MDRYWEQVADRVVASLGDRLGEIGPARIRDVVDALVAALEADRALLRVIHEELPPRRLRHQRRALEQRVRELATAAMAVQVPEHERPGVAVKAWVVVLAIENLTMRWVLDEPDLERDRLLDEVTAMIAGYLPVSAV</sequence>
<evidence type="ECO:0000259" key="1">
    <source>
        <dbReference type="Pfam" id="PF17918"/>
    </source>
</evidence>
<dbReference type="InterPro" id="IPR041669">
    <property type="entry name" value="TetR_C_15"/>
</dbReference>
<evidence type="ECO:0000313" key="3">
    <source>
        <dbReference type="Proteomes" id="UP001163203"/>
    </source>
</evidence>
<accession>A0ABY7B5J7</accession>
<feature type="domain" description="Tetracyclin repressor SlmA-like C-terminal" evidence="1">
    <location>
        <begin position="26"/>
        <end position="131"/>
    </location>
</feature>
<reference evidence="2" key="1">
    <citation type="submission" date="2022-11" db="EMBL/GenBank/DDBJ databases">
        <authorList>
            <person name="Mo P."/>
        </authorList>
    </citation>
    <scope>NUCLEOTIDE SEQUENCE</scope>
    <source>
        <strain evidence="2">HUAS 11-8</strain>
    </source>
</reference>
<dbReference type="EMBL" id="CP113836">
    <property type="protein sequence ID" value="WAL67575.1"/>
    <property type="molecule type" value="Genomic_DNA"/>
</dbReference>
<dbReference type="Proteomes" id="UP001163203">
    <property type="component" value="Chromosome"/>
</dbReference>
<name>A0ABY7B5J7_9PSEU</name>
<organism evidence="2 3">
    <name type="scientific">Amycolatopsis cynarae</name>
    <dbReference type="NCBI Taxonomy" id="2995223"/>
    <lineage>
        <taxon>Bacteria</taxon>
        <taxon>Bacillati</taxon>
        <taxon>Actinomycetota</taxon>
        <taxon>Actinomycetes</taxon>
        <taxon>Pseudonocardiales</taxon>
        <taxon>Pseudonocardiaceae</taxon>
        <taxon>Amycolatopsis</taxon>
    </lineage>
</organism>
<evidence type="ECO:0000313" key="2">
    <source>
        <dbReference type="EMBL" id="WAL67575.1"/>
    </source>
</evidence>
<gene>
    <name evidence="2" type="ORF">ORV05_07275</name>
</gene>
<dbReference type="Pfam" id="PF17918">
    <property type="entry name" value="TetR_C_15"/>
    <property type="match status" value="1"/>
</dbReference>
<proteinExistence type="predicted"/>
<dbReference type="RefSeq" id="WP_268757673.1">
    <property type="nucleotide sequence ID" value="NZ_CP113836.1"/>
</dbReference>
<protein>
    <recommendedName>
        <fullName evidence="1">Tetracyclin repressor SlmA-like C-terminal domain-containing protein</fullName>
    </recommendedName>
</protein>
<keyword evidence="3" id="KW-1185">Reference proteome</keyword>
<dbReference type="Gene3D" id="1.10.357.10">
    <property type="entry name" value="Tetracycline Repressor, domain 2"/>
    <property type="match status" value="1"/>
</dbReference>